<dbReference type="EMBL" id="AMZH03010741">
    <property type="protein sequence ID" value="RRT54176.1"/>
    <property type="molecule type" value="Genomic_DNA"/>
</dbReference>
<evidence type="ECO:0000313" key="1">
    <source>
        <dbReference type="EMBL" id="RRT54176.1"/>
    </source>
</evidence>
<sequence length="107" mass="11832">MKLQPNDGPRYNLGIELSSDDAVGSRRKFVRRFVEGIEKLARNMKGDCRKKTEGLAVRLLVVVGVCGTTVGPLVPQISGGSQQVSVGKPSRRRLDRVYHRLRVATND</sequence>
<gene>
    <name evidence="1" type="ORF">B296_00013517</name>
</gene>
<comment type="caution">
    <text evidence="1">The sequence shown here is derived from an EMBL/GenBank/DDBJ whole genome shotgun (WGS) entry which is preliminary data.</text>
</comment>
<name>A0A426YR35_ENSVE</name>
<dbReference type="AlphaFoldDB" id="A0A426YR35"/>
<evidence type="ECO:0000313" key="2">
    <source>
        <dbReference type="Proteomes" id="UP000287651"/>
    </source>
</evidence>
<reference evidence="1 2" key="1">
    <citation type="journal article" date="2014" name="Agronomy (Basel)">
        <title>A Draft Genome Sequence for Ensete ventricosum, the Drought-Tolerant Tree Against Hunger.</title>
        <authorList>
            <person name="Harrison J."/>
            <person name="Moore K.A."/>
            <person name="Paszkiewicz K."/>
            <person name="Jones T."/>
            <person name="Grant M."/>
            <person name="Ambacheew D."/>
            <person name="Muzemil S."/>
            <person name="Studholme D.J."/>
        </authorList>
    </citation>
    <scope>NUCLEOTIDE SEQUENCE [LARGE SCALE GENOMIC DNA]</scope>
</reference>
<protein>
    <submittedName>
        <fullName evidence="1">Uncharacterized protein</fullName>
    </submittedName>
</protein>
<accession>A0A426YR35</accession>
<organism evidence="1 2">
    <name type="scientific">Ensete ventricosum</name>
    <name type="common">Abyssinian banana</name>
    <name type="synonym">Musa ensete</name>
    <dbReference type="NCBI Taxonomy" id="4639"/>
    <lineage>
        <taxon>Eukaryota</taxon>
        <taxon>Viridiplantae</taxon>
        <taxon>Streptophyta</taxon>
        <taxon>Embryophyta</taxon>
        <taxon>Tracheophyta</taxon>
        <taxon>Spermatophyta</taxon>
        <taxon>Magnoliopsida</taxon>
        <taxon>Liliopsida</taxon>
        <taxon>Zingiberales</taxon>
        <taxon>Musaceae</taxon>
        <taxon>Ensete</taxon>
    </lineage>
</organism>
<dbReference type="Proteomes" id="UP000287651">
    <property type="component" value="Unassembled WGS sequence"/>
</dbReference>
<proteinExistence type="predicted"/>